<gene>
    <name evidence="13" type="primary">LOC106775219</name>
</gene>
<reference evidence="12" key="1">
    <citation type="journal article" date="2014" name="Nat. Commun.">
        <title>Genome sequence of mungbean and insights into evolution within Vigna species.</title>
        <authorList>
            <person name="Kang Y.J."/>
            <person name="Kim S.K."/>
            <person name="Kim M.Y."/>
            <person name="Lestari P."/>
            <person name="Kim K.H."/>
            <person name="Ha B.K."/>
            <person name="Jun T.H."/>
            <person name="Hwang W.J."/>
            <person name="Lee T."/>
            <person name="Lee J."/>
            <person name="Shim S."/>
            <person name="Yoon M.Y."/>
            <person name="Jang Y.E."/>
            <person name="Han K.S."/>
            <person name="Taeprayoon P."/>
            <person name="Yoon N."/>
            <person name="Somta P."/>
            <person name="Tanya P."/>
            <person name="Kim K.S."/>
            <person name="Gwag J.G."/>
            <person name="Moon J.K."/>
            <person name="Lee Y.H."/>
            <person name="Park B.S."/>
            <person name="Bombarely A."/>
            <person name="Doyle J.J."/>
            <person name="Jackson S.A."/>
            <person name="Schafleitner R."/>
            <person name="Srinives P."/>
            <person name="Varshney R.K."/>
            <person name="Lee S.H."/>
        </authorList>
    </citation>
    <scope>NUCLEOTIDE SEQUENCE [LARGE SCALE GENOMIC DNA]</scope>
    <source>
        <strain evidence="12">cv. VC1973A</strain>
    </source>
</reference>
<keyword evidence="5 10" id="KW-0732">Signal</keyword>
<keyword evidence="4" id="KW-0336">GPI-anchor</keyword>
<dbReference type="CDD" id="cd00010">
    <property type="entry name" value="AAI_LTSS"/>
    <property type="match status" value="1"/>
</dbReference>
<dbReference type="PANTHER" id="PTHR33044">
    <property type="entry name" value="BIFUNCTIONAL INHIBITOR/LIPID-TRANSFER PROTEIN/SEED STORAGE 2S ALBUMIN SUPERFAMILY PROTEIN-RELATED"/>
    <property type="match status" value="1"/>
</dbReference>
<keyword evidence="8" id="KW-0449">Lipoprotein</keyword>
<feature type="domain" description="Bifunctional inhibitor/plant lipid transfer protein/seed storage helical" evidence="11">
    <location>
        <begin position="41"/>
        <end position="119"/>
    </location>
</feature>
<sequence>MAAKWFLIACVVAVIWSADVAPTVSSSHHGHAHAPAPSVDCSAVVITLADCLPFVSDDGAQTKPQGTCCSALKTVLATAPNCLCDSFKNSGNLGIAINVTKALTLPAACKLATPSLSNCGLSPALTPAPGLSPASGAANGSPGGAPSSTPGNAASARVPTSAGSFIICLSVVVSLVAF</sequence>
<dbReference type="KEGG" id="vra:106775219"/>
<accession>A0A1S3VHM9</accession>
<dbReference type="SMART" id="SM00499">
    <property type="entry name" value="AAI"/>
    <property type="match status" value="1"/>
</dbReference>
<dbReference type="AlphaFoldDB" id="A0A1S3VHM9"/>
<evidence type="ECO:0000256" key="5">
    <source>
        <dbReference type="ARBA" id="ARBA00022729"/>
    </source>
</evidence>
<dbReference type="InterPro" id="IPR043325">
    <property type="entry name" value="LTSS"/>
</dbReference>
<keyword evidence="3" id="KW-1003">Cell membrane</keyword>
<evidence type="ECO:0000256" key="1">
    <source>
        <dbReference type="ARBA" id="ARBA00004609"/>
    </source>
</evidence>
<evidence type="ECO:0000256" key="10">
    <source>
        <dbReference type="SAM" id="SignalP"/>
    </source>
</evidence>
<dbReference type="Pfam" id="PF14368">
    <property type="entry name" value="LTP_2"/>
    <property type="match status" value="1"/>
</dbReference>
<evidence type="ECO:0000256" key="2">
    <source>
        <dbReference type="ARBA" id="ARBA00009748"/>
    </source>
</evidence>
<evidence type="ECO:0000313" key="13">
    <source>
        <dbReference type="RefSeq" id="XP_014517790.1"/>
    </source>
</evidence>
<dbReference type="RefSeq" id="XP_014517790.1">
    <property type="nucleotide sequence ID" value="XM_014662304.2"/>
</dbReference>
<dbReference type="SUPFAM" id="SSF47699">
    <property type="entry name" value="Bifunctional inhibitor/lipid-transfer protein/seed storage 2S albumin"/>
    <property type="match status" value="1"/>
</dbReference>
<dbReference type="STRING" id="3916.A0A1S3VHM9"/>
<evidence type="ECO:0000256" key="6">
    <source>
        <dbReference type="ARBA" id="ARBA00023157"/>
    </source>
</evidence>
<feature type="chain" id="PRO_5010335662" evidence="10">
    <location>
        <begin position="18"/>
        <end position="178"/>
    </location>
</feature>
<evidence type="ECO:0000259" key="11">
    <source>
        <dbReference type="SMART" id="SM00499"/>
    </source>
</evidence>
<evidence type="ECO:0000256" key="8">
    <source>
        <dbReference type="ARBA" id="ARBA00023288"/>
    </source>
</evidence>
<reference evidence="13" key="2">
    <citation type="submission" date="2025-08" db="UniProtKB">
        <authorList>
            <consortium name="RefSeq"/>
        </authorList>
    </citation>
    <scope>IDENTIFICATION</scope>
    <source>
        <tissue evidence="13">Leaf</tissue>
    </source>
</reference>
<dbReference type="Gene3D" id="1.10.110.10">
    <property type="entry name" value="Plant lipid-transfer and hydrophobic proteins"/>
    <property type="match status" value="1"/>
</dbReference>
<name>A0A1S3VHM9_VIGRR</name>
<keyword evidence="7" id="KW-0325">Glycoprotein</keyword>
<keyword evidence="6" id="KW-1015">Disulfide bond</keyword>
<dbReference type="InterPro" id="IPR016140">
    <property type="entry name" value="Bifunc_inhib/LTP/seed_store"/>
</dbReference>
<dbReference type="OrthoDB" id="659547at2759"/>
<evidence type="ECO:0000256" key="4">
    <source>
        <dbReference type="ARBA" id="ARBA00022622"/>
    </source>
</evidence>
<evidence type="ECO:0000256" key="9">
    <source>
        <dbReference type="SAM" id="MobiDB-lite"/>
    </source>
</evidence>
<keyword evidence="4" id="KW-0472">Membrane</keyword>
<organism evidence="12 13">
    <name type="scientific">Vigna radiata var. radiata</name>
    <name type="common">Mung bean</name>
    <name type="synonym">Phaseolus aureus</name>
    <dbReference type="NCBI Taxonomy" id="3916"/>
    <lineage>
        <taxon>Eukaryota</taxon>
        <taxon>Viridiplantae</taxon>
        <taxon>Streptophyta</taxon>
        <taxon>Embryophyta</taxon>
        <taxon>Tracheophyta</taxon>
        <taxon>Spermatophyta</taxon>
        <taxon>Magnoliopsida</taxon>
        <taxon>eudicotyledons</taxon>
        <taxon>Gunneridae</taxon>
        <taxon>Pentapetalae</taxon>
        <taxon>rosids</taxon>
        <taxon>fabids</taxon>
        <taxon>Fabales</taxon>
        <taxon>Fabaceae</taxon>
        <taxon>Papilionoideae</taxon>
        <taxon>50 kb inversion clade</taxon>
        <taxon>NPAAA clade</taxon>
        <taxon>indigoferoid/millettioid clade</taxon>
        <taxon>Phaseoleae</taxon>
        <taxon>Vigna</taxon>
    </lineage>
</organism>
<feature type="region of interest" description="Disordered" evidence="9">
    <location>
        <begin position="132"/>
        <end position="153"/>
    </location>
</feature>
<feature type="signal peptide" evidence="10">
    <location>
        <begin position="1"/>
        <end position="17"/>
    </location>
</feature>
<dbReference type="InterPro" id="IPR036312">
    <property type="entry name" value="Bifun_inhib/LTP/seed_sf"/>
</dbReference>
<dbReference type="GO" id="GO:0006869">
    <property type="term" value="P:lipid transport"/>
    <property type="evidence" value="ECO:0007669"/>
    <property type="project" value="InterPro"/>
</dbReference>
<keyword evidence="12" id="KW-1185">Reference proteome</keyword>
<proteinExistence type="inferred from homology"/>
<dbReference type="PRINTS" id="PR00382">
    <property type="entry name" value="LIPIDTRNSFER"/>
</dbReference>
<comment type="similarity">
    <text evidence="2">Belongs to the plant LTP family.</text>
</comment>
<dbReference type="Proteomes" id="UP000087766">
    <property type="component" value="Chromosome 10"/>
</dbReference>
<evidence type="ECO:0000313" key="12">
    <source>
        <dbReference type="Proteomes" id="UP000087766"/>
    </source>
</evidence>
<dbReference type="GeneID" id="106775219"/>
<comment type="subcellular location">
    <subcellularLocation>
        <location evidence="1">Cell membrane</location>
        <topology evidence="1">Lipid-anchor</topology>
        <topology evidence="1">GPI-anchor</topology>
    </subcellularLocation>
</comment>
<dbReference type="FunFam" id="1.10.110.10:FF:000001">
    <property type="entry name" value="Bifunctional inhibitor/lipid-transfer protein/seed storage 2S albumin superfamily protein"/>
    <property type="match status" value="1"/>
</dbReference>
<dbReference type="GO" id="GO:0005886">
    <property type="term" value="C:plasma membrane"/>
    <property type="evidence" value="ECO:0007669"/>
    <property type="project" value="UniProtKB-SubCell"/>
</dbReference>
<dbReference type="GO" id="GO:0098552">
    <property type="term" value="C:side of membrane"/>
    <property type="evidence" value="ECO:0007669"/>
    <property type="project" value="UniProtKB-KW"/>
</dbReference>
<dbReference type="InterPro" id="IPR000528">
    <property type="entry name" value="Plant_nsLTP"/>
</dbReference>
<evidence type="ECO:0000256" key="3">
    <source>
        <dbReference type="ARBA" id="ARBA00022475"/>
    </source>
</evidence>
<protein>
    <submittedName>
        <fullName evidence="13">Non-specific lipid-transfer protein-like protein At5g64080</fullName>
    </submittedName>
</protein>
<evidence type="ECO:0000256" key="7">
    <source>
        <dbReference type="ARBA" id="ARBA00023180"/>
    </source>
</evidence>
<dbReference type="GO" id="GO:0008289">
    <property type="term" value="F:lipid binding"/>
    <property type="evidence" value="ECO:0007669"/>
    <property type="project" value="InterPro"/>
</dbReference>